<dbReference type="AlphaFoldDB" id="C5BXV1"/>
<evidence type="ECO:0000256" key="3">
    <source>
        <dbReference type="ARBA" id="ARBA00022692"/>
    </source>
</evidence>
<name>C5BXV1_BEUC1</name>
<dbReference type="GO" id="GO:0022857">
    <property type="term" value="F:transmembrane transporter activity"/>
    <property type="evidence" value="ECO:0007669"/>
    <property type="project" value="InterPro"/>
</dbReference>
<keyword evidence="3 6" id="KW-0812">Transmembrane</keyword>
<reference evidence="8 9" key="1">
    <citation type="journal article" date="2009" name="Stand. Genomic Sci.">
        <title>Complete genome sequence of Beutenbergia cavernae type strain (HKI 0122).</title>
        <authorList>
            <person name="Land M."/>
            <person name="Pukall R."/>
            <person name="Abt B."/>
            <person name="Goker M."/>
            <person name="Rohde M."/>
            <person name="Glavina Del Rio T."/>
            <person name="Tice H."/>
            <person name="Copeland A."/>
            <person name="Cheng J.F."/>
            <person name="Lucas S."/>
            <person name="Chen F."/>
            <person name="Nolan M."/>
            <person name="Bruce D."/>
            <person name="Goodwin L."/>
            <person name="Pitluck S."/>
            <person name="Ivanova N."/>
            <person name="Mavromatis K."/>
            <person name="Ovchinnikova G."/>
            <person name="Pati A."/>
            <person name="Chen A."/>
            <person name="Palaniappan K."/>
            <person name="Hauser L."/>
            <person name="Chang Y.J."/>
            <person name="Jefferies C.C."/>
            <person name="Saunders E."/>
            <person name="Brettin T."/>
            <person name="Detter J.C."/>
            <person name="Han C."/>
            <person name="Chain P."/>
            <person name="Bristow J."/>
            <person name="Eisen J.A."/>
            <person name="Markowitz V."/>
            <person name="Hugenholtz P."/>
            <person name="Kyrpides N.C."/>
            <person name="Klenk H.P."/>
            <person name="Lapidus A."/>
        </authorList>
    </citation>
    <scope>NUCLEOTIDE SEQUENCE [LARGE SCALE GENOMIC DNA]</scope>
    <source>
        <strain evidence="9">ATCC BAA-8 / DSM 12333 / NBRC 16432</strain>
    </source>
</reference>
<keyword evidence="4 6" id="KW-1133">Transmembrane helix</keyword>
<feature type="transmembrane region" description="Helical" evidence="6">
    <location>
        <begin position="306"/>
        <end position="323"/>
    </location>
</feature>
<feature type="transmembrane region" description="Helical" evidence="6">
    <location>
        <begin position="366"/>
        <end position="388"/>
    </location>
</feature>
<dbReference type="PROSITE" id="PS50850">
    <property type="entry name" value="MFS"/>
    <property type="match status" value="1"/>
</dbReference>
<dbReference type="InterPro" id="IPR011701">
    <property type="entry name" value="MFS"/>
</dbReference>
<feature type="transmembrane region" description="Helical" evidence="6">
    <location>
        <begin position="65"/>
        <end position="84"/>
    </location>
</feature>
<proteinExistence type="predicted"/>
<dbReference type="Gene3D" id="1.20.1250.20">
    <property type="entry name" value="MFS general substrate transporter like domains"/>
    <property type="match status" value="2"/>
</dbReference>
<feature type="transmembrane region" description="Helical" evidence="6">
    <location>
        <begin position="274"/>
        <end position="294"/>
    </location>
</feature>
<evidence type="ECO:0000256" key="5">
    <source>
        <dbReference type="ARBA" id="ARBA00023136"/>
    </source>
</evidence>
<keyword evidence="5 6" id="KW-0472">Membrane</keyword>
<feature type="transmembrane region" description="Helical" evidence="6">
    <location>
        <begin position="161"/>
        <end position="183"/>
    </location>
</feature>
<dbReference type="Proteomes" id="UP000007962">
    <property type="component" value="Chromosome"/>
</dbReference>
<dbReference type="KEGG" id="bcv:Bcav_0582"/>
<feature type="transmembrane region" description="Helical" evidence="6">
    <location>
        <begin position="29"/>
        <end position="45"/>
    </location>
</feature>
<dbReference type="InterPro" id="IPR036259">
    <property type="entry name" value="MFS_trans_sf"/>
</dbReference>
<evidence type="ECO:0000256" key="1">
    <source>
        <dbReference type="ARBA" id="ARBA00004651"/>
    </source>
</evidence>
<feature type="transmembrane region" description="Helical" evidence="6">
    <location>
        <begin position="329"/>
        <end position="354"/>
    </location>
</feature>
<evidence type="ECO:0000313" key="8">
    <source>
        <dbReference type="EMBL" id="ACQ78845.1"/>
    </source>
</evidence>
<dbReference type="RefSeq" id="WP_012725625.1">
    <property type="nucleotide sequence ID" value="NC_012669.1"/>
</dbReference>
<dbReference type="HOGENOM" id="CLU_001265_5_1_11"/>
<evidence type="ECO:0000259" key="7">
    <source>
        <dbReference type="PROSITE" id="PS50850"/>
    </source>
</evidence>
<feature type="transmembrane region" description="Helical" evidence="6">
    <location>
        <begin position="96"/>
        <end position="115"/>
    </location>
</feature>
<protein>
    <submittedName>
        <fullName evidence="8">Major facilitator superfamily MFS_1</fullName>
    </submittedName>
</protein>
<feature type="domain" description="Major facilitator superfamily (MFS) profile" evidence="7">
    <location>
        <begin position="32"/>
        <end position="420"/>
    </location>
</feature>
<dbReference type="GO" id="GO:0005886">
    <property type="term" value="C:plasma membrane"/>
    <property type="evidence" value="ECO:0007669"/>
    <property type="project" value="UniProtKB-SubCell"/>
</dbReference>
<evidence type="ECO:0000256" key="2">
    <source>
        <dbReference type="ARBA" id="ARBA00022475"/>
    </source>
</evidence>
<dbReference type="InterPro" id="IPR020846">
    <property type="entry name" value="MFS_dom"/>
</dbReference>
<dbReference type="EMBL" id="CP001618">
    <property type="protein sequence ID" value="ACQ78845.1"/>
    <property type="molecule type" value="Genomic_DNA"/>
</dbReference>
<dbReference type="PANTHER" id="PTHR43124">
    <property type="entry name" value="PURINE EFFLUX PUMP PBUE"/>
    <property type="match status" value="1"/>
</dbReference>
<evidence type="ECO:0000256" key="4">
    <source>
        <dbReference type="ARBA" id="ARBA00022989"/>
    </source>
</evidence>
<keyword evidence="9" id="KW-1185">Reference proteome</keyword>
<dbReference type="PANTHER" id="PTHR43124:SF3">
    <property type="entry name" value="CHLORAMPHENICOL EFFLUX PUMP RV0191"/>
    <property type="match status" value="1"/>
</dbReference>
<keyword evidence="2" id="KW-1003">Cell membrane</keyword>
<sequence length="432" mass="46298">MSAPEGGAVPATETSQTPPAAARRSDWRWLRYAFLFFLGWVMMYADRSILSPVQDTVREQFGVSNATIGLLSSVFFVVYVATQIPSGILGDRVGRIRLIFVGFVIFGIATALTGVAGILHVFGMLVLMRAFAGFGEGLYYGPQYAKSGEETPLRFRALGAAIINSGQGIGTAVGILAATFITYTLELEWGWTFVLFGGITLVVGLLIRTLIPDSRPSRPPGPLRGELGRFGTLLRNRVLLGTFVMLFCGVYAFFVMVTWLPTFLAHEWGMEPEAAGQLSSVAFWVAVPAGLLVGHLSDRIRARRPFVVVLVPLTILAILTMAFTGQHAVLVAAIAMYGAVGKLALDPVLISVVADNITNEMRSTAYGLYNCIGMAAAIVAPYVTGALVDVTGSFQAAFLLSSVLLAIGASVFLLTFRERATPVAPREESTAV</sequence>
<organism evidence="8 9">
    <name type="scientific">Beutenbergia cavernae (strain ATCC BAA-8 / DSM 12333 / CCUG 43141 / JCM 11478 / NBRC 16432 / NCIMB 13614 / HKI 0122)</name>
    <dbReference type="NCBI Taxonomy" id="471853"/>
    <lineage>
        <taxon>Bacteria</taxon>
        <taxon>Bacillati</taxon>
        <taxon>Actinomycetota</taxon>
        <taxon>Actinomycetes</taxon>
        <taxon>Micrococcales</taxon>
        <taxon>Beutenbergiaceae</taxon>
        <taxon>Beutenbergia</taxon>
    </lineage>
</organism>
<dbReference type="Pfam" id="PF07690">
    <property type="entry name" value="MFS_1"/>
    <property type="match status" value="1"/>
</dbReference>
<feature type="transmembrane region" description="Helical" evidence="6">
    <location>
        <begin position="394"/>
        <end position="416"/>
    </location>
</feature>
<feature type="transmembrane region" description="Helical" evidence="6">
    <location>
        <begin position="238"/>
        <end position="262"/>
    </location>
</feature>
<accession>C5BXV1</accession>
<evidence type="ECO:0000313" key="9">
    <source>
        <dbReference type="Proteomes" id="UP000007962"/>
    </source>
</evidence>
<comment type="subcellular location">
    <subcellularLocation>
        <location evidence="1">Cell membrane</location>
        <topology evidence="1">Multi-pass membrane protein</topology>
    </subcellularLocation>
</comment>
<evidence type="ECO:0000256" key="6">
    <source>
        <dbReference type="SAM" id="Phobius"/>
    </source>
</evidence>
<dbReference type="eggNOG" id="COG2271">
    <property type="taxonomic scope" value="Bacteria"/>
</dbReference>
<feature type="transmembrane region" description="Helical" evidence="6">
    <location>
        <begin position="189"/>
        <end position="211"/>
    </location>
</feature>
<dbReference type="InterPro" id="IPR050189">
    <property type="entry name" value="MFS_Efflux_Transporters"/>
</dbReference>
<dbReference type="STRING" id="471853.Bcav_0582"/>
<dbReference type="SUPFAM" id="SSF103473">
    <property type="entry name" value="MFS general substrate transporter"/>
    <property type="match status" value="1"/>
</dbReference>
<dbReference type="OrthoDB" id="8596007at2"/>
<gene>
    <name evidence="8" type="ordered locus">Bcav_0582</name>
</gene>